<dbReference type="EMBL" id="CP018866">
    <property type="protein sequence ID" value="AST92554.1"/>
    <property type="molecule type" value="Genomic_DNA"/>
</dbReference>
<dbReference type="RefSeq" id="WP_066419232.1">
    <property type="nucleotide sequence ID" value="NZ_CP018866.1"/>
</dbReference>
<dbReference type="Proteomes" id="UP000215224">
    <property type="component" value="Chromosome"/>
</dbReference>
<keyword evidence="2" id="KW-1185">Reference proteome</keyword>
<dbReference type="KEGG" id="bcoh:BC6307_15270"/>
<gene>
    <name evidence="1" type="ORF">BC6307_15270</name>
</gene>
<proteinExistence type="predicted"/>
<accession>A0A223KT78</accession>
<evidence type="ECO:0000313" key="1">
    <source>
        <dbReference type="EMBL" id="AST92554.1"/>
    </source>
</evidence>
<organism evidence="1 2">
    <name type="scientific">Sutcliffiella cohnii</name>
    <dbReference type="NCBI Taxonomy" id="33932"/>
    <lineage>
        <taxon>Bacteria</taxon>
        <taxon>Bacillati</taxon>
        <taxon>Bacillota</taxon>
        <taxon>Bacilli</taxon>
        <taxon>Bacillales</taxon>
        <taxon>Bacillaceae</taxon>
        <taxon>Sutcliffiella</taxon>
    </lineage>
</organism>
<dbReference type="AlphaFoldDB" id="A0A223KT78"/>
<sequence>MNKEIKLIWTKDHSLLVDYKLPRWKLDVAKTFLPSKEWEYLYRLYDIRAGKEYKEIVHPNYRRHVIFPEIEEKKLLLVEIGVICEEKFVPIAQSPLFYTTISKESVDNLSYESTTLEGFSSYTIYGKGEVHGE</sequence>
<reference evidence="1 2" key="1">
    <citation type="submission" date="2016-12" db="EMBL/GenBank/DDBJ databases">
        <title>The whole genome sequencing and assembly of Bacillus cohnii DSM 6307T strain.</title>
        <authorList>
            <person name="Lee Y.-J."/>
            <person name="Yi H."/>
            <person name="Bahn Y.-S."/>
            <person name="Kim J.F."/>
            <person name="Lee D.-W."/>
        </authorList>
    </citation>
    <scope>NUCLEOTIDE SEQUENCE [LARGE SCALE GENOMIC DNA]</scope>
    <source>
        <strain evidence="1 2">DSM 6307</strain>
    </source>
</reference>
<evidence type="ECO:0000313" key="2">
    <source>
        <dbReference type="Proteomes" id="UP000215224"/>
    </source>
</evidence>
<protein>
    <submittedName>
        <fullName evidence="1">Uncharacterized protein</fullName>
    </submittedName>
</protein>
<dbReference type="STRING" id="1314751.GCA_001591425_03547"/>
<name>A0A223KT78_9BACI</name>